<dbReference type="EMBL" id="CP003382">
    <property type="protein sequence ID" value="AFZ66304.1"/>
    <property type="molecule type" value="Genomic_DNA"/>
</dbReference>
<feature type="transmembrane region" description="Helical" evidence="7">
    <location>
        <begin position="222"/>
        <end position="239"/>
    </location>
</feature>
<evidence type="ECO:0000259" key="8">
    <source>
        <dbReference type="PROSITE" id="PS50850"/>
    </source>
</evidence>
<dbReference type="InterPro" id="IPR020846">
    <property type="entry name" value="MFS_dom"/>
</dbReference>
<evidence type="ECO:0000256" key="4">
    <source>
        <dbReference type="ARBA" id="ARBA00022692"/>
    </source>
</evidence>
<feature type="transmembrane region" description="Helical" evidence="7">
    <location>
        <begin position="110"/>
        <end position="129"/>
    </location>
</feature>
<keyword evidence="6 7" id="KW-0472">Membrane</keyword>
<dbReference type="FunFam" id="1.20.1720.10:FF:000004">
    <property type="entry name" value="EmrB/QacA family drug resistance transporter"/>
    <property type="match status" value="1"/>
</dbReference>
<dbReference type="AlphaFoldDB" id="K9ZYM4"/>
<feature type="domain" description="Major facilitator superfamily (MFS) profile" evidence="8">
    <location>
        <begin position="15"/>
        <end position="448"/>
    </location>
</feature>
<feature type="transmembrane region" description="Helical" evidence="7">
    <location>
        <begin position="166"/>
        <end position="185"/>
    </location>
</feature>
<evidence type="ECO:0000313" key="10">
    <source>
        <dbReference type="Proteomes" id="UP000010467"/>
    </source>
</evidence>
<dbReference type="GO" id="GO:0005886">
    <property type="term" value="C:plasma membrane"/>
    <property type="evidence" value="ECO:0007669"/>
    <property type="project" value="UniProtKB-SubCell"/>
</dbReference>
<proteinExistence type="predicted"/>
<dbReference type="Gene3D" id="1.20.1720.10">
    <property type="entry name" value="Multidrug resistance protein D"/>
    <property type="match status" value="1"/>
</dbReference>
<dbReference type="PANTHER" id="PTHR23501:SF191">
    <property type="entry name" value="VACUOLAR BASIC AMINO ACID TRANSPORTER 4"/>
    <property type="match status" value="1"/>
</dbReference>
<dbReference type="OrthoDB" id="52797at2"/>
<evidence type="ECO:0000313" key="9">
    <source>
        <dbReference type="EMBL" id="AFZ66304.1"/>
    </source>
</evidence>
<feature type="transmembrane region" description="Helical" evidence="7">
    <location>
        <begin position="294"/>
        <end position="312"/>
    </location>
</feature>
<feature type="transmembrane region" description="Helical" evidence="7">
    <location>
        <begin position="260"/>
        <end position="282"/>
    </location>
</feature>
<dbReference type="Pfam" id="PF07690">
    <property type="entry name" value="MFS_1"/>
    <property type="match status" value="1"/>
</dbReference>
<evidence type="ECO:0000256" key="7">
    <source>
        <dbReference type="SAM" id="Phobius"/>
    </source>
</evidence>
<keyword evidence="10" id="KW-1185">Reference proteome</keyword>
<feature type="transmembrane region" description="Helical" evidence="7">
    <location>
        <begin position="351"/>
        <end position="372"/>
    </location>
</feature>
<dbReference type="PANTHER" id="PTHR23501">
    <property type="entry name" value="MAJOR FACILITATOR SUPERFAMILY"/>
    <property type="match status" value="1"/>
</dbReference>
<feature type="transmembrane region" description="Helical" evidence="7">
    <location>
        <begin position="425"/>
        <end position="443"/>
    </location>
</feature>
<feature type="transmembrane region" description="Helical" evidence="7">
    <location>
        <begin position="50"/>
        <end position="68"/>
    </location>
</feature>
<feature type="transmembrane region" description="Helical" evidence="7">
    <location>
        <begin position="324"/>
        <end position="345"/>
    </location>
</feature>
<dbReference type="GO" id="GO:0022857">
    <property type="term" value="F:transmembrane transporter activity"/>
    <property type="evidence" value="ECO:0007669"/>
    <property type="project" value="InterPro"/>
</dbReference>
<evidence type="ECO:0000256" key="3">
    <source>
        <dbReference type="ARBA" id="ARBA00022475"/>
    </source>
</evidence>
<dbReference type="PATRIC" id="fig|937777.3.peg.730"/>
<evidence type="ECO:0000256" key="2">
    <source>
        <dbReference type="ARBA" id="ARBA00022448"/>
    </source>
</evidence>
<feature type="transmembrane region" description="Helical" evidence="7">
    <location>
        <begin position="384"/>
        <end position="405"/>
    </location>
</feature>
<dbReference type="Gene3D" id="1.20.1250.20">
    <property type="entry name" value="MFS general substrate transporter like domains"/>
    <property type="match status" value="1"/>
</dbReference>
<dbReference type="RefSeq" id="WP_015234614.1">
    <property type="nucleotide sequence ID" value="NC_019793.1"/>
</dbReference>
<dbReference type="PROSITE" id="PS50850">
    <property type="entry name" value="MFS"/>
    <property type="match status" value="1"/>
</dbReference>
<organism evidence="9 10">
    <name type="scientific">Deinococcus peraridilitoris (strain DSM 19664 / LMG 22246 / CIP 109416 / KR-200)</name>
    <dbReference type="NCBI Taxonomy" id="937777"/>
    <lineage>
        <taxon>Bacteria</taxon>
        <taxon>Thermotogati</taxon>
        <taxon>Deinococcota</taxon>
        <taxon>Deinococci</taxon>
        <taxon>Deinococcales</taxon>
        <taxon>Deinococcaceae</taxon>
        <taxon>Deinococcus</taxon>
    </lineage>
</organism>
<keyword evidence="3" id="KW-1003">Cell membrane</keyword>
<evidence type="ECO:0000256" key="5">
    <source>
        <dbReference type="ARBA" id="ARBA00022989"/>
    </source>
</evidence>
<dbReference type="CDD" id="cd17502">
    <property type="entry name" value="MFS_Azr1_MDR_like"/>
    <property type="match status" value="1"/>
</dbReference>
<keyword evidence="2" id="KW-0813">Transport</keyword>
<dbReference type="KEGG" id="dpd:Deipe_0725"/>
<dbReference type="InterPro" id="IPR036259">
    <property type="entry name" value="MFS_trans_sf"/>
</dbReference>
<keyword evidence="4 7" id="KW-0812">Transmembrane</keyword>
<feature type="transmembrane region" description="Helical" evidence="7">
    <location>
        <begin position="141"/>
        <end position="160"/>
    </location>
</feature>
<reference evidence="10" key="1">
    <citation type="submission" date="2012-03" db="EMBL/GenBank/DDBJ databases">
        <title>Complete sequence of chromosome of Deinococcus peraridilitoris DSM 19664.</title>
        <authorList>
            <person name="Lucas S."/>
            <person name="Copeland A."/>
            <person name="Lapidus A."/>
            <person name="Glavina del Rio T."/>
            <person name="Dalin E."/>
            <person name="Tice H."/>
            <person name="Bruce D."/>
            <person name="Goodwin L."/>
            <person name="Pitluck S."/>
            <person name="Peters L."/>
            <person name="Mikhailova N."/>
            <person name="Lu M."/>
            <person name="Kyrpides N."/>
            <person name="Mavromatis K."/>
            <person name="Ivanova N."/>
            <person name="Brettin T."/>
            <person name="Detter J.C."/>
            <person name="Han C."/>
            <person name="Larimer F."/>
            <person name="Land M."/>
            <person name="Hauser L."/>
            <person name="Markowitz V."/>
            <person name="Cheng J.-F."/>
            <person name="Hugenholtz P."/>
            <person name="Woyke T."/>
            <person name="Wu D."/>
            <person name="Pukall R."/>
            <person name="Steenblock K."/>
            <person name="Brambilla E."/>
            <person name="Klenk H.-P."/>
            <person name="Eisen J.A."/>
        </authorList>
    </citation>
    <scope>NUCLEOTIDE SEQUENCE [LARGE SCALE GENOMIC DNA]</scope>
    <source>
        <strain evidence="10">DSM 19664 / LMG 22246 / CIP 109416 / KR-200</strain>
    </source>
</reference>
<dbReference type="PRINTS" id="PR01036">
    <property type="entry name" value="TCRTETB"/>
</dbReference>
<keyword evidence="5 7" id="KW-1133">Transmembrane helix</keyword>
<evidence type="ECO:0000256" key="6">
    <source>
        <dbReference type="ARBA" id="ARBA00023136"/>
    </source>
</evidence>
<dbReference type="eggNOG" id="COG0477">
    <property type="taxonomic scope" value="Bacteria"/>
</dbReference>
<name>K9ZYM4_DEIPD</name>
<protein>
    <submittedName>
        <fullName evidence="9">Arabinose efflux permease family protein</fullName>
    </submittedName>
</protein>
<accession>K9ZYM4</accession>
<comment type="subcellular location">
    <subcellularLocation>
        <location evidence="1">Cell membrane</location>
        <topology evidence="1">Multi-pass membrane protein</topology>
    </subcellularLocation>
</comment>
<feature type="transmembrane region" description="Helical" evidence="7">
    <location>
        <begin position="80"/>
        <end position="98"/>
    </location>
</feature>
<dbReference type="Proteomes" id="UP000010467">
    <property type="component" value="Chromosome"/>
</dbReference>
<evidence type="ECO:0000256" key="1">
    <source>
        <dbReference type="ARBA" id="ARBA00004651"/>
    </source>
</evidence>
<dbReference type="InterPro" id="IPR011701">
    <property type="entry name" value="MFS"/>
</dbReference>
<gene>
    <name evidence="9" type="ordered locus">Deipe_0725</name>
</gene>
<dbReference type="STRING" id="937777.Deipe_0725"/>
<sequence>MATASALPDAHKRLATVGLILGVFLAALESTVVATAMPSVIRDLGGERLYALPFALYLLTSTISSPLWGRASDFLGRRRLYLTGVALFLLGSGLAGAAQSMPFLVAARALQGLGAGAVLPLTLTVVGELYTLETRGKVQGFISGVWGLSGLLGPLVGGLIADHASWRLVFYLNLPFGLPAALLVWRFLREQVEVRPVRLDLLGASLFTLGSGALIWGLQLEAWTWCALGGICLALAAWAEARHPAPLLPVASLRQRLPRVGLLGNLLAGAAYFGTIAYLPLYAQGVTGRGATEAGVLLTPMLVGWTITSIIASRVMVRFGVQRLVKLGFMLLVVAFAAFALLVSAPLWTMAAAGFLAGSGMGLSMFSLLIAVQQASPRAELGAVTSAILFSRTMGGALGVALMGLLIGPGLTTLGADLAEGLRRAFLLGLLLVSLAWLLSWRLDPPPPRAP</sequence>
<feature type="transmembrane region" description="Helical" evidence="7">
    <location>
        <begin position="197"/>
        <end position="216"/>
    </location>
</feature>
<dbReference type="HOGENOM" id="CLU_000960_22_3_0"/>
<dbReference type="SUPFAM" id="SSF103473">
    <property type="entry name" value="MFS general substrate transporter"/>
    <property type="match status" value="1"/>
</dbReference>